<gene>
    <name evidence="4" type="primary">mce</name>
    <name evidence="4" type="ORF">FYC62_07975</name>
</gene>
<dbReference type="GO" id="GO:0046491">
    <property type="term" value="P:L-methylmalonyl-CoA metabolic process"/>
    <property type="evidence" value="ECO:0007669"/>
    <property type="project" value="TreeGrafter"/>
</dbReference>
<evidence type="ECO:0000256" key="2">
    <source>
        <dbReference type="ARBA" id="ARBA00022723"/>
    </source>
</evidence>
<evidence type="ECO:0000259" key="3">
    <source>
        <dbReference type="PROSITE" id="PS51819"/>
    </source>
</evidence>
<dbReference type="EC" id="5.1.99.1" evidence="4"/>
<dbReference type="AlphaFoldDB" id="A0A5C0VIE2"/>
<dbReference type="KEGG" id="pej:FYC62_07975"/>
<name>A0A5C0VIE2_9SPHI</name>
<organism evidence="4 5">
    <name type="scientific">Pedobacter aquae</name>
    <dbReference type="NCBI Taxonomy" id="2605747"/>
    <lineage>
        <taxon>Bacteria</taxon>
        <taxon>Pseudomonadati</taxon>
        <taxon>Bacteroidota</taxon>
        <taxon>Sphingobacteriia</taxon>
        <taxon>Sphingobacteriales</taxon>
        <taxon>Sphingobacteriaceae</taxon>
        <taxon>Pedobacter</taxon>
    </lineage>
</organism>
<dbReference type="EMBL" id="CP043329">
    <property type="protein sequence ID" value="QEK51602.1"/>
    <property type="molecule type" value="Genomic_DNA"/>
</dbReference>
<dbReference type="PROSITE" id="PS51819">
    <property type="entry name" value="VOC"/>
    <property type="match status" value="1"/>
</dbReference>
<evidence type="ECO:0000313" key="5">
    <source>
        <dbReference type="Proteomes" id="UP000323653"/>
    </source>
</evidence>
<dbReference type="Proteomes" id="UP000323653">
    <property type="component" value="Chromosome"/>
</dbReference>
<evidence type="ECO:0000313" key="4">
    <source>
        <dbReference type="EMBL" id="QEK51602.1"/>
    </source>
</evidence>
<dbReference type="GO" id="GO:0046872">
    <property type="term" value="F:metal ion binding"/>
    <property type="evidence" value="ECO:0007669"/>
    <property type="project" value="UniProtKB-KW"/>
</dbReference>
<dbReference type="SUPFAM" id="SSF54593">
    <property type="entry name" value="Glyoxalase/Bleomycin resistance protein/Dihydroxybiphenyl dioxygenase"/>
    <property type="match status" value="1"/>
</dbReference>
<dbReference type="InterPro" id="IPR017515">
    <property type="entry name" value="MeMalonyl-CoA_epimerase"/>
</dbReference>
<protein>
    <submittedName>
        <fullName evidence="4">Methylmalonyl-CoA epimerase</fullName>
        <ecNumber evidence="4">5.1.99.1</ecNumber>
    </submittedName>
</protein>
<keyword evidence="5" id="KW-1185">Reference proteome</keyword>
<dbReference type="GO" id="GO:0004493">
    <property type="term" value="F:methylmalonyl-CoA epimerase activity"/>
    <property type="evidence" value="ECO:0007669"/>
    <property type="project" value="UniProtKB-EC"/>
</dbReference>
<dbReference type="NCBIfam" id="TIGR03081">
    <property type="entry name" value="metmalonyl_epim"/>
    <property type="match status" value="1"/>
</dbReference>
<reference evidence="4 5" key="1">
    <citation type="submission" date="2019-08" db="EMBL/GenBank/DDBJ databases">
        <title>Pedobacter sp. nov., isolated from Han river, South Korea.</title>
        <authorList>
            <person name="Lee D.-H."/>
            <person name="Kim Y.-S."/>
            <person name="Hwang E.-M."/>
            <person name="Le Tran T.C."/>
            <person name="Cha C.-J."/>
        </authorList>
    </citation>
    <scope>NUCLEOTIDE SEQUENCE [LARGE SCALE GENOMIC DNA]</scope>
    <source>
        <strain evidence="4 5">CJ43</strain>
    </source>
</reference>
<comment type="similarity">
    <text evidence="1">Belongs to the methylmalonyl-CoA epimerase family.</text>
</comment>
<dbReference type="PANTHER" id="PTHR43048">
    <property type="entry name" value="METHYLMALONYL-COA EPIMERASE"/>
    <property type="match status" value="1"/>
</dbReference>
<accession>A0A5C0VIE2</accession>
<dbReference type="CDD" id="cd07249">
    <property type="entry name" value="MMCE"/>
    <property type="match status" value="1"/>
</dbReference>
<proteinExistence type="inferred from homology"/>
<feature type="domain" description="VOC" evidence="3">
    <location>
        <begin position="3"/>
        <end position="131"/>
    </location>
</feature>
<dbReference type="Pfam" id="PF13669">
    <property type="entry name" value="Glyoxalase_4"/>
    <property type="match status" value="1"/>
</dbReference>
<keyword evidence="4" id="KW-0413">Isomerase</keyword>
<sequence>MKKLDHVGIAVKSLKDAIPVFEAIMNTKVYKEEDVVEQQVKTVFLQAGESKVELLAALSDESAIAKFLNKRGEGVHHLAFEVDDIFEEIKRLQALGYELINPEPRKGADDKWIAFLHPKNTNGVLIEICQEIR</sequence>
<evidence type="ECO:0000256" key="1">
    <source>
        <dbReference type="ARBA" id="ARBA00009308"/>
    </source>
</evidence>
<dbReference type="Gene3D" id="3.10.180.10">
    <property type="entry name" value="2,3-Dihydroxybiphenyl 1,2-Dioxygenase, domain 1"/>
    <property type="match status" value="1"/>
</dbReference>
<dbReference type="InterPro" id="IPR037523">
    <property type="entry name" value="VOC_core"/>
</dbReference>
<dbReference type="InterPro" id="IPR051785">
    <property type="entry name" value="MMCE/EMCE_epimerase"/>
</dbReference>
<dbReference type="PANTHER" id="PTHR43048:SF3">
    <property type="entry name" value="METHYLMALONYL-COA EPIMERASE, MITOCHONDRIAL"/>
    <property type="match status" value="1"/>
</dbReference>
<keyword evidence="2" id="KW-0479">Metal-binding</keyword>
<dbReference type="RefSeq" id="WP_149074568.1">
    <property type="nucleotide sequence ID" value="NZ_CP043329.1"/>
</dbReference>
<dbReference type="InterPro" id="IPR029068">
    <property type="entry name" value="Glyas_Bleomycin-R_OHBP_Dase"/>
</dbReference>